<evidence type="ECO:0000313" key="3">
    <source>
        <dbReference type="Proteomes" id="UP000176501"/>
    </source>
</evidence>
<keyword evidence="1" id="KW-0472">Membrane</keyword>
<dbReference type="AlphaFoldDB" id="A0A1F7WAJ6"/>
<organism evidence="2 3">
    <name type="scientific">Candidatus Uhrbacteria bacterium RIFOXYB2_FULL_57_15</name>
    <dbReference type="NCBI Taxonomy" id="1802422"/>
    <lineage>
        <taxon>Bacteria</taxon>
        <taxon>Candidatus Uhriibacteriota</taxon>
    </lineage>
</organism>
<name>A0A1F7WAJ6_9BACT</name>
<proteinExistence type="predicted"/>
<dbReference type="EMBL" id="MGFE01000005">
    <property type="protein sequence ID" value="OGL99408.1"/>
    <property type="molecule type" value="Genomic_DNA"/>
</dbReference>
<feature type="transmembrane region" description="Helical" evidence="1">
    <location>
        <begin position="15"/>
        <end position="34"/>
    </location>
</feature>
<keyword evidence="1" id="KW-1133">Transmembrane helix</keyword>
<dbReference type="InterPro" id="IPR007060">
    <property type="entry name" value="FtsL/DivIC"/>
</dbReference>
<sequence length="146" mass="16872">MPEQRKPFWRRLVEFRFLFVINAVVLVALGFSFGREWIRNHEIQQEIARLQGEAQALQTRNLQIADLNTAFRTESFIEREARLKLGMKKPGETVVVIKEDGATSVTATDAAEGLSSEPADPRVLLVRDERDGELANPSKWWHYFFR</sequence>
<reference evidence="2 3" key="1">
    <citation type="journal article" date="2016" name="Nat. Commun.">
        <title>Thousands of microbial genomes shed light on interconnected biogeochemical processes in an aquifer system.</title>
        <authorList>
            <person name="Anantharaman K."/>
            <person name="Brown C.T."/>
            <person name="Hug L.A."/>
            <person name="Sharon I."/>
            <person name="Castelle C.J."/>
            <person name="Probst A.J."/>
            <person name="Thomas B.C."/>
            <person name="Singh A."/>
            <person name="Wilkins M.J."/>
            <person name="Karaoz U."/>
            <person name="Brodie E.L."/>
            <person name="Williams K.H."/>
            <person name="Hubbard S.S."/>
            <person name="Banfield J.F."/>
        </authorList>
    </citation>
    <scope>NUCLEOTIDE SEQUENCE [LARGE SCALE GENOMIC DNA]</scope>
</reference>
<protein>
    <recommendedName>
        <fullName evidence="4">Cell division protein FtsL</fullName>
    </recommendedName>
</protein>
<comment type="caution">
    <text evidence="2">The sequence shown here is derived from an EMBL/GenBank/DDBJ whole genome shotgun (WGS) entry which is preliminary data.</text>
</comment>
<evidence type="ECO:0000313" key="2">
    <source>
        <dbReference type="EMBL" id="OGL99408.1"/>
    </source>
</evidence>
<dbReference type="Pfam" id="PF04977">
    <property type="entry name" value="DivIC"/>
    <property type="match status" value="1"/>
</dbReference>
<evidence type="ECO:0000256" key="1">
    <source>
        <dbReference type="SAM" id="Phobius"/>
    </source>
</evidence>
<evidence type="ECO:0008006" key="4">
    <source>
        <dbReference type="Google" id="ProtNLM"/>
    </source>
</evidence>
<dbReference type="Proteomes" id="UP000176501">
    <property type="component" value="Unassembled WGS sequence"/>
</dbReference>
<gene>
    <name evidence="2" type="ORF">A2304_01280</name>
</gene>
<keyword evidence="1" id="KW-0812">Transmembrane</keyword>
<accession>A0A1F7WAJ6</accession>